<evidence type="ECO:0000313" key="11">
    <source>
        <dbReference type="EMBL" id="SFR86627.1"/>
    </source>
</evidence>
<comment type="similarity">
    <text evidence="2 10">Belongs to the purine nucleoside phosphorylase YfiH/LACC1 family.</text>
</comment>
<keyword evidence="12" id="KW-1185">Reference proteome</keyword>
<keyword evidence="6" id="KW-0862">Zinc</keyword>
<gene>
    <name evidence="11" type="ORF">SAMN05216203_3569</name>
</gene>
<evidence type="ECO:0000256" key="3">
    <source>
        <dbReference type="ARBA" id="ARBA00022679"/>
    </source>
</evidence>
<keyword evidence="3" id="KW-0808">Transferase</keyword>
<dbReference type="STRING" id="650891.SAMN05216203_3569"/>
<dbReference type="EMBL" id="FOYW01000004">
    <property type="protein sequence ID" value="SFR86627.1"/>
    <property type="molecule type" value="Genomic_DNA"/>
</dbReference>
<proteinExistence type="inferred from homology"/>
<evidence type="ECO:0000256" key="5">
    <source>
        <dbReference type="ARBA" id="ARBA00022801"/>
    </source>
</evidence>
<reference evidence="11 12" key="1">
    <citation type="submission" date="2016-10" db="EMBL/GenBank/DDBJ databases">
        <authorList>
            <person name="de Groot N.N."/>
        </authorList>
    </citation>
    <scope>NUCLEOTIDE SEQUENCE [LARGE SCALE GENOMIC DNA]</scope>
    <source>
        <strain evidence="11 12">CGMCC 1.9167</strain>
    </source>
</reference>
<dbReference type="NCBIfam" id="TIGR00726">
    <property type="entry name" value="peptidoglycan editing factor PgeF"/>
    <property type="match status" value="1"/>
</dbReference>
<evidence type="ECO:0000256" key="7">
    <source>
        <dbReference type="ARBA" id="ARBA00047989"/>
    </source>
</evidence>
<evidence type="ECO:0000256" key="9">
    <source>
        <dbReference type="ARBA" id="ARBA00049893"/>
    </source>
</evidence>
<dbReference type="Gene3D" id="3.60.140.10">
    <property type="entry name" value="CNF1/YfiH-like putative cysteine hydrolases"/>
    <property type="match status" value="1"/>
</dbReference>
<dbReference type="InterPro" id="IPR003730">
    <property type="entry name" value="Cu_polyphenol_OxRdtase"/>
</dbReference>
<evidence type="ECO:0000256" key="6">
    <source>
        <dbReference type="ARBA" id="ARBA00022833"/>
    </source>
</evidence>
<dbReference type="PANTHER" id="PTHR30616:SF2">
    <property type="entry name" value="PURINE NUCLEOSIDE PHOSPHORYLASE LACC1"/>
    <property type="match status" value="1"/>
</dbReference>
<organism evidence="11 12">
    <name type="scientific">Marinobacter daqiaonensis</name>
    <dbReference type="NCBI Taxonomy" id="650891"/>
    <lineage>
        <taxon>Bacteria</taxon>
        <taxon>Pseudomonadati</taxon>
        <taxon>Pseudomonadota</taxon>
        <taxon>Gammaproteobacteria</taxon>
        <taxon>Pseudomonadales</taxon>
        <taxon>Marinobacteraceae</taxon>
        <taxon>Marinobacter</taxon>
    </lineage>
</organism>
<dbReference type="Pfam" id="PF02578">
    <property type="entry name" value="Cu-oxidase_4"/>
    <property type="match status" value="1"/>
</dbReference>
<keyword evidence="5" id="KW-0378">Hydrolase</keyword>
<dbReference type="CDD" id="cd16833">
    <property type="entry name" value="YfiH"/>
    <property type="match status" value="1"/>
</dbReference>
<dbReference type="InterPro" id="IPR038371">
    <property type="entry name" value="Cu_polyphenol_OxRdtase_sf"/>
</dbReference>
<evidence type="ECO:0000256" key="1">
    <source>
        <dbReference type="ARBA" id="ARBA00000553"/>
    </source>
</evidence>
<comment type="catalytic activity">
    <reaction evidence="8">
        <text>adenosine + phosphate = alpha-D-ribose 1-phosphate + adenine</text>
        <dbReference type="Rhea" id="RHEA:27642"/>
        <dbReference type="ChEBI" id="CHEBI:16335"/>
        <dbReference type="ChEBI" id="CHEBI:16708"/>
        <dbReference type="ChEBI" id="CHEBI:43474"/>
        <dbReference type="ChEBI" id="CHEBI:57720"/>
        <dbReference type="EC" id="2.4.2.1"/>
    </reaction>
    <physiologicalReaction direction="left-to-right" evidence="8">
        <dbReference type="Rhea" id="RHEA:27643"/>
    </physiologicalReaction>
</comment>
<dbReference type="AlphaFoldDB" id="A0A1I6K608"/>
<sequence>MSAELPVLHPDWPAPASVQTLCTTREGGVSSAPWDTLNLGTHVGDNHGDVLENRRRLAVWTRQEPENFGWLQQVHGTTVAELPVAGVPSADGAVTQAANTVCAILTADCLPVLFCDQGGRRVGAAHAGWRGLADGVLEQVAGWFPRPSEVLAWLGPAIGPARFEVGPEVRRRFLEHCDEADVCFTPAPHRPDHYLADIYGLARLRLTRAGVTRIYGGDFCTMTDDQRFFSYRRDGETGRMASCIWLTS</sequence>
<dbReference type="RefSeq" id="WP_092016503.1">
    <property type="nucleotide sequence ID" value="NZ_FOYW01000004.1"/>
</dbReference>
<evidence type="ECO:0000256" key="8">
    <source>
        <dbReference type="ARBA" id="ARBA00048968"/>
    </source>
</evidence>
<name>A0A1I6K608_9GAMM</name>
<dbReference type="Proteomes" id="UP000198644">
    <property type="component" value="Unassembled WGS sequence"/>
</dbReference>
<dbReference type="OrthoDB" id="4279at2"/>
<keyword evidence="4" id="KW-0479">Metal-binding</keyword>
<comment type="catalytic activity">
    <reaction evidence="9">
        <text>S-methyl-5'-thioadenosine + phosphate = 5-(methylsulfanyl)-alpha-D-ribose 1-phosphate + adenine</text>
        <dbReference type="Rhea" id="RHEA:11852"/>
        <dbReference type="ChEBI" id="CHEBI:16708"/>
        <dbReference type="ChEBI" id="CHEBI:17509"/>
        <dbReference type="ChEBI" id="CHEBI:43474"/>
        <dbReference type="ChEBI" id="CHEBI:58533"/>
        <dbReference type="EC" id="2.4.2.28"/>
    </reaction>
    <physiologicalReaction direction="left-to-right" evidence="9">
        <dbReference type="Rhea" id="RHEA:11853"/>
    </physiologicalReaction>
</comment>
<dbReference type="SUPFAM" id="SSF64438">
    <property type="entry name" value="CNF1/YfiH-like putative cysteine hydrolases"/>
    <property type="match status" value="1"/>
</dbReference>
<protein>
    <recommendedName>
        <fullName evidence="10">Purine nucleoside phosphorylase</fullName>
    </recommendedName>
</protein>
<comment type="catalytic activity">
    <reaction evidence="1">
        <text>inosine + phosphate = alpha-D-ribose 1-phosphate + hypoxanthine</text>
        <dbReference type="Rhea" id="RHEA:27646"/>
        <dbReference type="ChEBI" id="CHEBI:17368"/>
        <dbReference type="ChEBI" id="CHEBI:17596"/>
        <dbReference type="ChEBI" id="CHEBI:43474"/>
        <dbReference type="ChEBI" id="CHEBI:57720"/>
        <dbReference type="EC" id="2.4.2.1"/>
    </reaction>
    <physiologicalReaction direction="left-to-right" evidence="1">
        <dbReference type="Rhea" id="RHEA:27647"/>
    </physiologicalReaction>
</comment>
<evidence type="ECO:0000313" key="12">
    <source>
        <dbReference type="Proteomes" id="UP000198644"/>
    </source>
</evidence>
<dbReference type="GO" id="GO:0017061">
    <property type="term" value="F:S-methyl-5-thioadenosine phosphorylase activity"/>
    <property type="evidence" value="ECO:0007669"/>
    <property type="project" value="UniProtKB-EC"/>
</dbReference>
<dbReference type="GO" id="GO:0016787">
    <property type="term" value="F:hydrolase activity"/>
    <property type="evidence" value="ECO:0007669"/>
    <property type="project" value="UniProtKB-KW"/>
</dbReference>
<accession>A0A1I6K608</accession>
<dbReference type="InterPro" id="IPR011324">
    <property type="entry name" value="Cytotoxic_necrot_fac-like_cat"/>
</dbReference>
<evidence type="ECO:0000256" key="10">
    <source>
        <dbReference type="RuleBase" id="RU361274"/>
    </source>
</evidence>
<dbReference type="PANTHER" id="PTHR30616">
    <property type="entry name" value="UNCHARACTERIZED PROTEIN YFIH"/>
    <property type="match status" value="1"/>
</dbReference>
<evidence type="ECO:0000256" key="2">
    <source>
        <dbReference type="ARBA" id="ARBA00007353"/>
    </source>
</evidence>
<evidence type="ECO:0000256" key="4">
    <source>
        <dbReference type="ARBA" id="ARBA00022723"/>
    </source>
</evidence>
<comment type="catalytic activity">
    <reaction evidence="7">
        <text>adenosine + H2O + H(+) = inosine + NH4(+)</text>
        <dbReference type="Rhea" id="RHEA:24408"/>
        <dbReference type="ChEBI" id="CHEBI:15377"/>
        <dbReference type="ChEBI" id="CHEBI:15378"/>
        <dbReference type="ChEBI" id="CHEBI:16335"/>
        <dbReference type="ChEBI" id="CHEBI:17596"/>
        <dbReference type="ChEBI" id="CHEBI:28938"/>
        <dbReference type="EC" id="3.5.4.4"/>
    </reaction>
    <physiologicalReaction direction="left-to-right" evidence="7">
        <dbReference type="Rhea" id="RHEA:24409"/>
    </physiologicalReaction>
</comment>
<dbReference type="GO" id="GO:0005507">
    <property type="term" value="F:copper ion binding"/>
    <property type="evidence" value="ECO:0007669"/>
    <property type="project" value="TreeGrafter"/>
</dbReference>